<evidence type="ECO:0000313" key="1">
    <source>
        <dbReference type="EMBL" id="EUC41152.1"/>
    </source>
</evidence>
<dbReference type="KEGG" id="bor:COCMIDRAFT_106952"/>
<organism evidence="1 2">
    <name type="scientific">Bipolaris oryzae ATCC 44560</name>
    <dbReference type="NCBI Taxonomy" id="930090"/>
    <lineage>
        <taxon>Eukaryota</taxon>
        <taxon>Fungi</taxon>
        <taxon>Dikarya</taxon>
        <taxon>Ascomycota</taxon>
        <taxon>Pezizomycotina</taxon>
        <taxon>Dothideomycetes</taxon>
        <taxon>Pleosporomycetidae</taxon>
        <taxon>Pleosporales</taxon>
        <taxon>Pleosporineae</taxon>
        <taxon>Pleosporaceae</taxon>
        <taxon>Bipolaris</taxon>
    </lineage>
</organism>
<proteinExistence type="predicted"/>
<keyword evidence="2" id="KW-1185">Reference proteome</keyword>
<dbReference type="GeneID" id="19118948"/>
<dbReference type="EMBL" id="KI964117">
    <property type="protein sequence ID" value="EUC41152.1"/>
    <property type="molecule type" value="Genomic_DNA"/>
</dbReference>
<sequence length="57" mass="6132">MRTGYGWGWNTLCMHCAKLHPCGKGSILLGDLRRATSAGRSSEGFGFLELPCMGNVS</sequence>
<dbReference type="RefSeq" id="XP_007692335.1">
    <property type="nucleotide sequence ID" value="XM_007694145.1"/>
</dbReference>
<accession>W6YP24</accession>
<gene>
    <name evidence="1" type="ORF">COCMIDRAFT_106952</name>
</gene>
<reference evidence="1 2" key="1">
    <citation type="journal article" date="2013" name="PLoS Genet.">
        <title>Comparative genome structure, secondary metabolite, and effector coding capacity across Cochliobolus pathogens.</title>
        <authorList>
            <person name="Condon B.J."/>
            <person name="Leng Y."/>
            <person name="Wu D."/>
            <person name="Bushley K.E."/>
            <person name="Ohm R.A."/>
            <person name="Otillar R."/>
            <person name="Martin J."/>
            <person name="Schackwitz W."/>
            <person name="Grimwood J."/>
            <person name="MohdZainudin N."/>
            <person name="Xue C."/>
            <person name="Wang R."/>
            <person name="Manning V.A."/>
            <person name="Dhillon B."/>
            <person name="Tu Z.J."/>
            <person name="Steffenson B.J."/>
            <person name="Salamov A."/>
            <person name="Sun H."/>
            <person name="Lowry S."/>
            <person name="LaButti K."/>
            <person name="Han J."/>
            <person name="Copeland A."/>
            <person name="Lindquist E."/>
            <person name="Barry K."/>
            <person name="Schmutz J."/>
            <person name="Baker S.E."/>
            <person name="Ciuffetti L.M."/>
            <person name="Grigoriev I.V."/>
            <person name="Zhong S."/>
            <person name="Turgeon B.G."/>
        </authorList>
    </citation>
    <scope>NUCLEOTIDE SEQUENCE [LARGE SCALE GENOMIC DNA]</scope>
    <source>
        <strain evidence="1 2">ATCC 44560</strain>
    </source>
</reference>
<name>W6YP24_COCMI</name>
<dbReference type="Proteomes" id="UP000054032">
    <property type="component" value="Unassembled WGS sequence"/>
</dbReference>
<dbReference type="AlphaFoldDB" id="W6YP24"/>
<protein>
    <submittedName>
        <fullName evidence="1">Uncharacterized protein</fullName>
    </submittedName>
</protein>
<dbReference type="OrthoDB" id="10296276at2759"/>
<dbReference type="HOGENOM" id="CLU_3147155_0_0_1"/>
<evidence type="ECO:0000313" key="2">
    <source>
        <dbReference type="Proteomes" id="UP000054032"/>
    </source>
</evidence>